<dbReference type="Proteomes" id="UP001151760">
    <property type="component" value="Unassembled WGS sequence"/>
</dbReference>
<gene>
    <name evidence="2" type="ORF">Tco_0656505</name>
</gene>
<dbReference type="Gene3D" id="3.30.70.330">
    <property type="match status" value="1"/>
</dbReference>
<protein>
    <submittedName>
        <fullName evidence="2">RNA-binding protein BRN1 isoform X2</fullName>
    </submittedName>
</protein>
<dbReference type="InterPro" id="IPR012677">
    <property type="entry name" value="Nucleotide-bd_a/b_plait_sf"/>
</dbReference>
<proteinExistence type="predicted"/>
<organism evidence="2 3">
    <name type="scientific">Tanacetum coccineum</name>
    <dbReference type="NCBI Taxonomy" id="301880"/>
    <lineage>
        <taxon>Eukaryota</taxon>
        <taxon>Viridiplantae</taxon>
        <taxon>Streptophyta</taxon>
        <taxon>Embryophyta</taxon>
        <taxon>Tracheophyta</taxon>
        <taxon>Spermatophyta</taxon>
        <taxon>Magnoliopsida</taxon>
        <taxon>eudicotyledons</taxon>
        <taxon>Gunneridae</taxon>
        <taxon>Pentapetalae</taxon>
        <taxon>asterids</taxon>
        <taxon>campanulids</taxon>
        <taxon>Asterales</taxon>
        <taxon>Asteraceae</taxon>
        <taxon>Asteroideae</taxon>
        <taxon>Anthemideae</taxon>
        <taxon>Anthemidinae</taxon>
        <taxon>Tanacetum</taxon>
    </lineage>
</organism>
<feature type="domain" description="RRM" evidence="1">
    <location>
        <begin position="71"/>
        <end position="94"/>
    </location>
</feature>
<dbReference type="Pfam" id="PF00076">
    <property type="entry name" value="RRM_1"/>
    <property type="match status" value="1"/>
</dbReference>
<comment type="caution">
    <text evidence="2">The sequence shown here is derived from an EMBL/GenBank/DDBJ whole genome shotgun (WGS) entry which is preliminary data.</text>
</comment>
<dbReference type="EMBL" id="BQNB010009311">
    <property type="protein sequence ID" value="GJS61721.1"/>
    <property type="molecule type" value="Genomic_DNA"/>
</dbReference>
<reference evidence="2" key="1">
    <citation type="journal article" date="2022" name="Int. J. Mol. Sci.">
        <title>Draft Genome of Tanacetum Coccineum: Genomic Comparison of Closely Related Tanacetum-Family Plants.</title>
        <authorList>
            <person name="Yamashiro T."/>
            <person name="Shiraishi A."/>
            <person name="Nakayama K."/>
            <person name="Satake H."/>
        </authorList>
    </citation>
    <scope>NUCLEOTIDE SEQUENCE</scope>
</reference>
<dbReference type="InterPro" id="IPR000504">
    <property type="entry name" value="RRM_dom"/>
</dbReference>
<dbReference type="SUPFAM" id="SSF54928">
    <property type="entry name" value="RNA-binding domain, RBD"/>
    <property type="match status" value="1"/>
</dbReference>
<dbReference type="InterPro" id="IPR035979">
    <property type="entry name" value="RBD_domain_sf"/>
</dbReference>
<evidence type="ECO:0000313" key="3">
    <source>
        <dbReference type="Proteomes" id="UP001151760"/>
    </source>
</evidence>
<evidence type="ECO:0000313" key="2">
    <source>
        <dbReference type="EMBL" id="GJS61721.1"/>
    </source>
</evidence>
<sequence>MIRRSKWDTKMNAPGKSVTPLKKCEIIGEIDDGVFKFMVFCLWYNNICPFILYEASCPLEVKYADGELERLGCAFVKYETKEQAVAAIEDLNGKHKMEVVYIYWAATQTPSATRIETTPPAALCGSTITTLRDGTDEGEAHPDKCDDIHLLYALQET</sequence>
<accession>A0ABQ4X8Z0</accession>
<reference evidence="2" key="2">
    <citation type="submission" date="2022-01" db="EMBL/GenBank/DDBJ databases">
        <authorList>
            <person name="Yamashiro T."/>
            <person name="Shiraishi A."/>
            <person name="Satake H."/>
            <person name="Nakayama K."/>
        </authorList>
    </citation>
    <scope>NUCLEOTIDE SEQUENCE</scope>
</reference>
<keyword evidence="3" id="KW-1185">Reference proteome</keyword>
<evidence type="ECO:0000259" key="1">
    <source>
        <dbReference type="Pfam" id="PF00076"/>
    </source>
</evidence>
<name>A0ABQ4X8Z0_9ASTR</name>